<dbReference type="Gene3D" id="3.50.50.60">
    <property type="entry name" value="FAD/NAD(P)-binding domain"/>
    <property type="match status" value="1"/>
</dbReference>
<dbReference type="Gene3D" id="2.40.30.10">
    <property type="entry name" value="Translation factors"/>
    <property type="match status" value="1"/>
</dbReference>
<dbReference type="InterPro" id="IPR036188">
    <property type="entry name" value="FAD/NAD-bd_sf"/>
</dbReference>
<dbReference type="PRINTS" id="PR00368">
    <property type="entry name" value="FADPNR"/>
</dbReference>
<evidence type="ECO:0000259" key="5">
    <source>
        <dbReference type="Pfam" id="PF22780"/>
    </source>
</evidence>
<dbReference type="InterPro" id="IPR055178">
    <property type="entry name" value="RsdA/BaiN/AoA(So)-like_dom"/>
</dbReference>
<evidence type="ECO:0000256" key="1">
    <source>
        <dbReference type="ARBA" id="ARBA00001974"/>
    </source>
</evidence>
<dbReference type="Pfam" id="PF03486">
    <property type="entry name" value="HI0933_like"/>
    <property type="match status" value="1"/>
</dbReference>
<dbReference type="AlphaFoldDB" id="A0A9D1IED1"/>
<dbReference type="SUPFAM" id="SSF51905">
    <property type="entry name" value="FAD/NAD(P)-binding domain"/>
    <property type="match status" value="1"/>
</dbReference>
<dbReference type="Gene3D" id="1.10.8.260">
    <property type="entry name" value="HI0933 insert domain-like"/>
    <property type="match status" value="1"/>
</dbReference>
<feature type="domain" description="RsdA/BaiN/AoA(So)-like Rossmann fold-like" evidence="4">
    <location>
        <begin position="3"/>
        <end position="394"/>
    </location>
</feature>
<protein>
    <submittedName>
        <fullName evidence="6">Aminoacetone oxidase family FAD-binding enzyme</fullName>
    </submittedName>
</protein>
<dbReference type="PANTHER" id="PTHR42887:SF2">
    <property type="entry name" value="OS12G0638800 PROTEIN"/>
    <property type="match status" value="1"/>
</dbReference>
<evidence type="ECO:0000313" key="7">
    <source>
        <dbReference type="Proteomes" id="UP000824071"/>
    </source>
</evidence>
<dbReference type="Proteomes" id="UP000824071">
    <property type="component" value="Unassembled WGS sequence"/>
</dbReference>
<dbReference type="NCBIfam" id="TIGR00275">
    <property type="entry name" value="aminoacetone oxidase family FAD-binding enzyme"/>
    <property type="match status" value="1"/>
</dbReference>
<proteinExistence type="predicted"/>
<comment type="cofactor">
    <cofactor evidence="1">
        <name>FAD</name>
        <dbReference type="ChEBI" id="CHEBI:57692"/>
    </cofactor>
</comment>
<keyword evidence="3" id="KW-0274">FAD</keyword>
<dbReference type="Pfam" id="PF22780">
    <property type="entry name" value="HI0933_like_1st"/>
    <property type="match status" value="1"/>
</dbReference>
<name>A0A9D1IED1_9FIRM</name>
<gene>
    <name evidence="6" type="ORF">IAC53_04815</name>
</gene>
<keyword evidence="2" id="KW-0285">Flavoprotein</keyword>
<reference evidence="6" key="2">
    <citation type="journal article" date="2021" name="PeerJ">
        <title>Extensive microbial diversity within the chicken gut microbiome revealed by metagenomics and culture.</title>
        <authorList>
            <person name="Gilroy R."/>
            <person name="Ravi A."/>
            <person name="Getino M."/>
            <person name="Pursley I."/>
            <person name="Horton D.L."/>
            <person name="Alikhan N.F."/>
            <person name="Baker D."/>
            <person name="Gharbi K."/>
            <person name="Hall N."/>
            <person name="Watson M."/>
            <person name="Adriaenssens E.M."/>
            <person name="Foster-Nyarko E."/>
            <person name="Jarju S."/>
            <person name="Secka A."/>
            <person name="Antonio M."/>
            <person name="Oren A."/>
            <person name="Chaudhuri R.R."/>
            <person name="La Ragione R."/>
            <person name="Hildebrand F."/>
            <person name="Pallen M.J."/>
        </authorList>
    </citation>
    <scope>NUCLEOTIDE SEQUENCE</scope>
    <source>
        <strain evidence="6">ChiGjej1B1-19959</strain>
    </source>
</reference>
<dbReference type="EMBL" id="DVMW01000030">
    <property type="protein sequence ID" value="HIU35915.1"/>
    <property type="molecule type" value="Genomic_DNA"/>
</dbReference>
<dbReference type="InterPro" id="IPR023166">
    <property type="entry name" value="BaiN-like_dom_sf"/>
</dbReference>
<accession>A0A9D1IED1</accession>
<evidence type="ECO:0000259" key="4">
    <source>
        <dbReference type="Pfam" id="PF03486"/>
    </source>
</evidence>
<dbReference type="PANTHER" id="PTHR42887">
    <property type="entry name" value="OS12G0638800 PROTEIN"/>
    <property type="match status" value="1"/>
</dbReference>
<evidence type="ECO:0000313" key="6">
    <source>
        <dbReference type="EMBL" id="HIU35915.1"/>
    </source>
</evidence>
<reference evidence="6" key="1">
    <citation type="submission" date="2020-10" db="EMBL/GenBank/DDBJ databases">
        <authorList>
            <person name="Gilroy R."/>
        </authorList>
    </citation>
    <scope>NUCLEOTIDE SEQUENCE</scope>
    <source>
        <strain evidence="6">ChiGjej1B1-19959</strain>
    </source>
</reference>
<organism evidence="6 7">
    <name type="scientific">Candidatus Fimenecus excrementigallinarum</name>
    <dbReference type="NCBI Taxonomy" id="2840816"/>
    <lineage>
        <taxon>Bacteria</taxon>
        <taxon>Bacillati</taxon>
        <taxon>Bacillota</taxon>
        <taxon>Clostridia</taxon>
        <taxon>Candidatus Fimenecus</taxon>
    </lineage>
</organism>
<evidence type="ECO:0000256" key="2">
    <source>
        <dbReference type="ARBA" id="ARBA00022630"/>
    </source>
</evidence>
<evidence type="ECO:0000256" key="3">
    <source>
        <dbReference type="ARBA" id="ARBA00022827"/>
    </source>
</evidence>
<dbReference type="InterPro" id="IPR057661">
    <property type="entry name" value="RsdA/BaiN/AoA(So)_Rossmann"/>
</dbReference>
<comment type="caution">
    <text evidence="6">The sequence shown here is derived from an EMBL/GenBank/DDBJ whole genome shotgun (WGS) entry which is preliminary data.</text>
</comment>
<dbReference type="SUPFAM" id="SSF160996">
    <property type="entry name" value="HI0933 insert domain-like"/>
    <property type="match status" value="1"/>
</dbReference>
<dbReference type="InterPro" id="IPR004792">
    <property type="entry name" value="BaiN-like"/>
</dbReference>
<feature type="domain" description="RsdA/BaiN/AoA(So)-like insert" evidence="5">
    <location>
        <begin position="185"/>
        <end position="341"/>
    </location>
</feature>
<dbReference type="PRINTS" id="PR00411">
    <property type="entry name" value="PNDRDTASEI"/>
</dbReference>
<sequence>MRKIAVVGGGASGFAAAIAAARVGGVRVTIYERLQKPLKKLLATGNGRCNLTNRIAAPDAYRGDARFAAPALRRFPPEDTLAFFYSMGLCTKTEALGRVYPLSGQASSVRDVLLEEARRLSVEVVTDCEVTRVRPENGGFLLNEAYRCDALVLAVGGSAAPQHGTDGGAFRLLRALGLPVVEPQPALTALVCRNFPKNVKGVRCDCGVRLFAGGRLLYETAGEVQFTEYGLSGIPVFSLSRYVPAKQEAVVALNCVPALSREALLAFLRAAAQNTPQKPAGLLAAGLVPQALGDFLLLQSGIRKDEPVGALHESRLLRLAKTLQDARFTVERPRGFDFAQVTAGGADCAAFSPETMEAKRYAHLYVCGETLNVDGDCGGYNLQWAWSSGRAAGEAAANAMKKEGSACCASGN</sequence>